<keyword evidence="3" id="KW-1185">Reference proteome</keyword>
<feature type="compositionally biased region" description="Basic residues" evidence="1">
    <location>
        <begin position="498"/>
        <end position="518"/>
    </location>
</feature>
<feature type="region of interest" description="Disordered" evidence="1">
    <location>
        <begin position="270"/>
        <end position="301"/>
    </location>
</feature>
<dbReference type="Gene3D" id="1.10.10.2590">
    <property type="entry name" value="BEN domain"/>
    <property type="match status" value="1"/>
</dbReference>
<organism evidence="2 3">
    <name type="scientific">Daphnia galeata</name>
    <dbReference type="NCBI Taxonomy" id="27404"/>
    <lineage>
        <taxon>Eukaryota</taxon>
        <taxon>Metazoa</taxon>
        <taxon>Ecdysozoa</taxon>
        <taxon>Arthropoda</taxon>
        <taxon>Crustacea</taxon>
        <taxon>Branchiopoda</taxon>
        <taxon>Diplostraca</taxon>
        <taxon>Cladocera</taxon>
        <taxon>Anomopoda</taxon>
        <taxon>Daphniidae</taxon>
        <taxon>Daphnia</taxon>
    </lineage>
</organism>
<evidence type="ECO:0008006" key="4">
    <source>
        <dbReference type="Google" id="ProtNLM"/>
    </source>
</evidence>
<dbReference type="EMBL" id="CAKKLH010000325">
    <property type="protein sequence ID" value="CAH0112309.1"/>
    <property type="molecule type" value="Genomic_DNA"/>
</dbReference>
<sequence length="518" mass="58936">MNEFLLNKYALIQFESDGTVLVVETRGLLPPKGKSKFDYELTFMIGIKSSNSKSAQKRNMACKVLLLSDEKPFLENIADDYESTIITLEEIKQKRISDTEEDGIAEDHVDEDIDQAPSTSSIRTSVRTRKTKVDNEYEYEGSCSQSTKNKKSQQQVKCQKKESAAVSSKATTKAASDLLHRIKNDRNKTVLNKDSKKVAITEESEQQQSFTTSTQKSQQISERNKHQETTVTRPAFIDFDDQGTSQLFSGSGNVDPSTMKNRRFVRCVTPSDEEVEEETDSNDKFERQEIDKEDSIDGTQSLAEDETDLVLLQKSYKLKCQENVELKRKISSLQQTITVLPMIPQLIEKCNAIINGKKDNYRRGGFNNSESTNSGRLENKEGHDISSNEDSESSESEFDLEDDPQCAKQGAFPIKKEFVATLPTNNYRKFILDLMGGLYSKRYLTLHKMTNKEKTVGEGSHIPMKKYELDQILEVIDAAYPEVSTRHKKEVITQKFNQNRKKKKGNNRNGDKKKIKLQ</sequence>
<feature type="region of interest" description="Disordered" evidence="1">
    <location>
        <begin position="361"/>
        <end position="402"/>
    </location>
</feature>
<feature type="compositionally biased region" description="Low complexity" evidence="1">
    <location>
        <begin position="164"/>
        <end position="176"/>
    </location>
</feature>
<dbReference type="AlphaFoldDB" id="A0A8J2S7R6"/>
<feature type="region of interest" description="Disordered" evidence="1">
    <location>
        <begin position="161"/>
        <end position="180"/>
    </location>
</feature>
<evidence type="ECO:0000256" key="1">
    <source>
        <dbReference type="SAM" id="MobiDB-lite"/>
    </source>
</evidence>
<feature type="compositionally biased region" description="Acidic residues" evidence="1">
    <location>
        <begin position="271"/>
        <end position="280"/>
    </location>
</feature>
<reference evidence="2" key="1">
    <citation type="submission" date="2021-11" db="EMBL/GenBank/DDBJ databases">
        <authorList>
            <person name="Schell T."/>
        </authorList>
    </citation>
    <scope>NUCLEOTIDE SEQUENCE</scope>
    <source>
        <strain evidence="2">M5</strain>
    </source>
</reference>
<feature type="compositionally biased region" description="Low complexity" evidence="1">
    <location>
        <begin position="206"/>
        <end position="221"/>
    </location>
</feature>
<accession>A0A8J2S7R6</accession>
<feature type="compositionally biased region" description="Low complexity" evidence="1">
    <location>
        <begin position="142"/>
        <end position="156"/>
    </location>
</feature>
<name>A0A8J2S7R6_9CRUS</name>
<evidence type="ECO:0000313" key="2">
    <source>
        <dbReference type="EMBL" id="CAH0112309.1"/>
    </source>
</evidence>
<protein>
    <recommendedName>
        <fullName evidence="4">BEN domain-containing protein</fullName>
    </recommendedName>
</protein>
<evidence type="ECO:0000313" key="3">
    <source>
        <dbReference type="Proteomes" id="UP000789390"/>
    </source>
</evidence>
<comment type="caution">
    <text evidence="2">The sequence shown here is derived from an EMBL/GenBank/DDBJ whole genome shotgun (WGS) entry which is preliminary data.</text>
</comment>
<dbReference type="Proteomes" id="UP000789390">
    <property type="component" value="Unassembled WGS sequence"/>
</dbReference>
<proteinExistence type="predicted"/>
<feature type="compositionally biased region" description="Basic and acidic residues" evidence="1">
    <location>
        <begin position="281"/>
        <end position="295"/>
    </location>
</feature>
<feature type="compositionally biased region" description="Acidic residues" evidence="1">
    <location>
        <begin position="387"/>
        <end position="402"/>
    </location>
</feature>
<feature type="compositionally biased region" description="Basic and acidic residues" evidence="1">
    <location>
        <begin position="377"/>
        <end position="386"/>
    </location>
</feature>
<feature type="region of interest" description="Disordered" evidence="1">
    <location>
        <begin position="104"/>
        <end position="156"/>
    </location>
</feature>
<feature type="region of interest" description="Disordered" evidence="1">
    <location>
        <begin position="200"/>
        <end position="233"/>
    </location>
</feature>
<gene>
    <name evidence="2" type="ORF">DGAL_LOCUS16024</name>
</gene>
<feature type="compositionally biased region" description="Acidic residues" evidence="1">
    <location>
        <begin position="104"/>
        <end position="114"/>
    </location>
</feature>
<feature type="region of interest" description="Disordered" evidence="1">
    <location>
        <begin position="494"/>
        <end position="518"/>
    </location>
</feature>
<feature type="compositionally biased region" description="Polar residues" evidence="1">
    <location>
        <begin position="366"/>
        <end position="376"/>
    </location>
</feature>